<dbReference type="Proteomes" id="UP000499080">
    <property type="component" value="Unassembled WGS sequence"/>
</dbReference>
<dbReference type="EMBL" id="BGPR01057774">
    <property type="protein sequence ID" value="GBO34036.1"/>
    <property type="molecule type" value="Genomic_DNA"/>
</dbReference>
<name>A0A4Y2WBY2_ARAVE</name>
<gene>
    <name evidence="1" type="ORF">AVEN_166120_1</name>
</gene>
<reference evidence="1 2" key="1">
    <citation type="journal article" date="2019" name="Sci. Rep.">
        <title>Orb-weaving spider Araneus ventricosus genome elucidates the spidroin gene catalogue.</title>
        <authorList>
            <person name="Kono N."/>
            <person name="Nakamura H."/>
            <person name="Ohtoshi R."/>
            <person name="Moran D.A.P."/>
            <person name="Shinohara A."/>
            <person name="Yoshida Y."/>
            <person name="Fujiwara M."/>
            <person name="Mori M."/>
            <person name="Tomita M."/>
            <person name="Arakawa K."/>
        </authorList>
    </citation>
    <scope>NUCLEOTIDE SEQUENCE [LARGE SCALE GENOMIC DNA]</scope>
</reference>
<dbReference type="AlphaFoldDB" id="A0A4Y2WBY2"/>
<comment type="caution">
    <text evidence="1">The sequence shown here is derived from an EMBL/GenBank/DDBJ whole genome shotgun (WGS) entry which is preliminary data.</text>
</comment>
<organism evidence="1 2">
    <name type="scientific">Araneus ventricosus</name>
    <name type="common">Orbweaver spider</name>
    <name type="synonym">Epeira ventricosa</name>
    <dbReference type="NCBI Taxonomy" id="182803"/>
    <lineage>
        <taxon>Eukaryota</taxon>
        <taxon>Metazoa</taxon>
        <taxon>Ecdysozoa</taxon>
        <taxon>Arthropoda</taxon>
        <taxon>Chelicerata</taxon>
        <taxon>Arachnida</taxon>
        <taxon>Araneae</taxon>
        <taxon>Araneomorphae</taxon>
        <taxon>Entelegynae</taxon>
        <taxon>Araneoidea</taxon>
        <taxon>Araneidae</taxon>
        <taxon>Araneus</taxon>
    </lineage>
</organism>
<protein>
    <submittedName>
        <fullName evidence="1">Uncharacterized protein</fullName>
    </submittedName>
</protein>
<sequence length="81" mass="9102">MLVETGNTMYHGKRHSYLLPSQTLHASCCSPPFHAYLPHLCTYRPLPLLPQPPSLLQAHSRLLRCFFIPASGEIPPSQTAY</sequence>
<feature type="non-terminal residue" evidence="1">
    <location>
        <position position="81"/>
    </location>
</feature>
<accession>A0A4Y2WBY2</accession>
<evidence type="ECO:0000313" key="1">
    <source>
        <dbReference type="EMBL" id="GBO34036.1"/>
    </source>
</evidence>
<proteinExistence type="predicted"/>
<evidence type="ECO:0000313" key="2">
    <source>
        <dbReference type="Proteomes" id="UP000499080"/>
    </source>
</evidence>
<keyword evidence="2" id="KW-1185">Reference proteome</keyword>